<protein>
    <recommendedName>
        <fullName evidence="4 8">Leucine carboxyl methyltransferase 1</fullName>
        <ecNumber evidence="3 8">2.1.1.233</ecNumber>
    </recommendedName>
</protein>
<dbReference type="GO" id="GO:0018423">
    <property type="term" value="F:protein C-terminal leucine carboxyl O-methyltransferase activity"/>
    <property type="evidence" value="ECO:0007669"/>
    <property type="project" value="UniProtKB-EC"/>
</dbReference>
<feature type="binding site" evidence="9">
    <location>
        <begin position="192"/>
        <end position="193"/>
    </location>
    <ligand>
        <name>S-adenosyl-L-methionine</name>
        <dbReference type="ChEBI" id="CHEBI:59789"/>
    </ligand>
</feature>
<evidence type="ECO:0000256" key="8">
    <source>
        <dbReference type="PIRNR" id="PIRNR016305"/>
    </source>
</evidence>
<evidence type="ECO:0000313" key="11">
    <source>
        <dbReference type="EMBL" id="KAF2445908.1"/>
    </source>
</evidence>
<sequence length="376" mass="41015">MSSSNQIPNLKTLLGRGRGGGLRGRARGGPGASSAGSEAVRDNAVRGTDQDAAGSRVSCVELGYLDDPYAKLFATQPSTRRLPLLNRGSYVRTTAIDTLIDRFLTTPTPGPKQIVSLGAGTDTRYFRLRDKHPNTPLIYHELDFPANAASKLLSIHRSPDLQDALDTSHLSLSLSPPQQSYHSPTYNLHALDLRTLATPDPATLPDLPNLNPTAPTLILSEMCLVYLHAPAVKSILHALTTHYLSPAAPASLVLYEPIRPNDAFGRTMIANLATRNIILPTLTAYPELADQRARLRGYGFVGGGGAVDTGFVWREWVGGEEKERVAGLEMLDEMEELELFLKHYSVCWGWRDGDAEGEQRDVFRRAWAGVKDHDGG</sequence>
<evidence type="ECO:0000256" key="5">
    <source>
        <dbReference type="ARBA" id="ARBA00022603"/>
    </source>
</evidence>
<dbReference type="Pfam" id="PF04072">
    <property type="entry name" value="LCM"/>
    <property type="match status" value="1"/>
</dbReference>
<evidence type="ECO:0000256" key="10">
    <source>
        <dbReference type="SAM" id="MobiDB-lite"/>
    </source>
</evidence>
<evidence type="ECO:0000256" key="6">
    <source>
        <dbReference type="ARBA" id="ARBA00022679"/>
    </source>
</evidence>
<comment type="caution">
    <text evidence="11">The sequence shown here is derived from an EMBL/GenBank/DDBJ whole genome shotgun (WGS) entry which is preliminary data.</text>
</comment>
<name>A0A9P4PMK2_9PLEO</name>
<dbReference type="GO" id="GO:0032259">
    <property type="term" value="P:methylation"/>
    <property type="evidence" value="ECO:0007669"/>
    <property type="project" value="UniProtKB-KW"/>
</dbReference>
<evidence type="ECO:0000256" key="9">
    <source>
        <dbReference type="PIRSR" id="PIRSR016305-1"/>
    </source>
</evidence>
<feature type="binding site" evidence="9">
    <location>
        <position position="92"/>
    </location>
    <ligand>
        <name>S-adenosyl-L-methionine</name>
        <dbReference type="ChEBI" id="CHEBI:59789"/>
    </ligand>
</feature>
<dbReference type="InterPro" id="IPR007213">
    <property type="entry name" value="Ppm1/Ppm2/Tcmp"/>
</dbReference>
<evidence type="ECO:0000256" key="2">
    <source>
        <dbReference type="ARBA" id="ARBA00010703"/>
    </source>
</evidence>
<dbReference type="Gene3D" id="3.40.50.150">
    <property type="entry name" value="Vaccinia Virus protein VP39"/>
    <property type="match status" value="1"/>
</dbReference>
<dbReference type="Proteomes" id="UP000799764">
    <property type="component" value="Unassembled WGS sequence"/>
</dbReference>
<feature type="region of interest" description="Disordered" evidence="10">
    <location>
        <begin position="1"/>
        <end position="52"/>
    </location>
</feature>
<feature type="compositionally biased region" description="Gly residues" evidence="10">
    <location>
        <begin position="16"/>
        <end position="31"/>
    </location>
</feature>
<proteinExistence type="inferred from homology"/>
<keyword evidence="12" id="KW-1185">Reference proteome</keyword>
<comment type="similarity">
    <text evidence="2 8">Belongs to the methyltransferase superfamily. LCMT family.</text>
</comment>
<comment type="function">
    <text evidence="8">Methylates the carboxyl group of the C-terminal leucine residue of protein phosphatase 2A catalytic subunits to form alpha-leucine ester residues.</text>
</comment>
<dbReference type="SUPFAM" id="SSF53335">
    <property type="entry name" value="S-adenosyl-L-methionine-dependent methyltransferases"/>
    <property type="match status" value="1"/>
</dbReference>
<gene>
    <name evidence="11" type="ORF">P171DRAFT_386828</name>
</gene>
<evidence type="ECO:0000256" key="7">
    <source>
        <dbReference type="ARBA" id="ARBA00022691"/>
    </source>
</evidence>
<dbReference type="AlphaFoldDB" id="A0A9P4PMK2"/>
<evidence type="ECO:0000313" key="12">
    <source>
        <dbReference type="Proteomes" id="UP000799764"/>
    </source>
</evidence>
<keyword evidence="5 8" id="KW-0489">Methyltransferase</keyword>
<dbReference type="EMBL" id="MU001499">
    <property type="protein sequence ID" value="KAF2445908.1"/>
    <property type="molecule type" value="Genomic_DNA"/>
</dbReference>
<dbReference type="PIRSF" id="PIRSF016305">
    <property type="entry name" value="LCM_mtfrase"/>
    <property type="match status" value="1"/>
</dbReference>
<keyword evidence="7 8" id="KW-0949">S-adenosyl-L-methionine</keyword>
<dbReference type="OrthoDB" id="203237at2759"/>
<reference evidence="11" key="1">
    <citation type="journal article" date="2020" name="Stud. Mycol.">
        <title>101 Dothideomycetes genomes: a test case for predicting lifestyles and emergence of pathogens.</title>
        <authorList>
            <person name="Haridas S."/>
            <person name="Albert R."/>
            <person name="Binder M."/>
            <person name="Bloem J."/>
            <person name="Labutti K."/>
            <person name="Salamov A."/>
            <person name="Andreopoulos B."/>
            <person name="Baker S."/>
            <person name="Barry K."/>
            <person name="Bills G."/>
            <person name="Bluhm B."/>
            <person name="Cannon C."/>
            <person name="Castanera R."/>
            <person name="Culley D."/>
            <person name="Daum C."/>
            <person name="Ezra D."/>
            <person name="Gonzalez J."/>
            <person name="Henrissat B."/>
            <person name="Kuo A."/>
            <person name="Liang C."/>
            <person name="Lipzen A."/>
            <person name="Lutzoni F."/>
            <person name="Magnuson J."/>
            <person name="Mondo S."/>
            <person name="Nolan M."/>
            <person name="Ohm R."/>
            <person name="Pangilinan J."/>
            <person name="Park H.-J."/>
            <person name="Ramirez L."/>
            <person name="Alfaro M."/>
            <person name="Sun H."/>
            <person name="Tritt A."/>
            <person name="Yoshinaga Y."/>
            <person name="Zwiers L.-H."/>
            <person name="Turgeon B."/>
            <person name="Goodwin S."/>
            <person name="Spatafora J."/>
            <person name="Crous P."/>
            <person name="Grigoriev I."/>
        </authorList>
    </citation>
    <scope>NUCLEOTIDE SEQUENCE</scope>
    <source>
        <strain evidence="11">CBS 690.94</strain>
    </source>
</reference>
<keyword evidence="6 8" id="KW-0808">Transferase</keyword>
<dbReference type="EC" id="2.1.1.233" evidence="3 8"/>
<evidence type="ECO:0000256" key="3">
    <source>
        <dbReference type="ARBA" id="ARBA00012834"/>
    </source>
</evidence>
<dbReference type="PANTHER" id="PTHR13600">
    <property type="entry name" value="LEUCINE CARBOXYL METHYLTRANSFERASE"/>
    <property type="match status" value="1"/>
</dbReference>
<comment type="catalytic activity">
    <reaction evidence="1 8">
        <text>[phosphatase 2A protein]-C-terminal L-leucine + S-adenosyl-L-methionine = [phosphatase 2A protein]-C-terminal L-leucine methyl ester + S-adenosyl-L-homocysteine</text>
        <dbReference type="Rhea" id="RHEA:48544"/>
        <dbReference type="Rhea" id="RHEA-COMP:12134"/>
        <dbReference type="Rhea" id="RHEA-COMP:12135"/>
        <dbReference type="ChEBI" id="CHEBI:57856"/>
        <dbReference type="ChEBI" id="CHEBI:59789"/>
        <dbReference type="ChEBI" id="CHEBI:90516"/>
        <dbReference type="ChEBI" id="CHEBI:90517"/>
        <dbReference type="EC" id="2.1.1.233"/>
    </reaction>
</comment>
<accession>A0A9P4PMK2</accession>
<feature type="binding site" evidence="9">
    <location>
        <position position="221"/>
    </location>
    <ligand>
        <name>S-adenosyl-L-methionine</name>
        <dbReference type="ChEBI" id="CHEBI:59789"/>
    </ligand>
</feature>
<dbReference type="PANTHER" id="PTHR13600:SF21">
    <property type="entry name" value="LEUCINE CARBOXYL METHYLTRANSFERASE 1"/>
    <property type="match status" value="1"/>
</dbReference>
<feature type="binding site" evidence="9">
    <location>
        <position position="118"/>
    </location>
    <ligand>
        <name>S-adenosyl-L-methionine</name>
        <dbReference type="ChEBI" id="CHEBI:59789"/>
    </ligand>
</feature>
<dbReference type="InterPro" id="IPR029063">
    <property type="entry name" value="SAM-dependent_MTases_sf"/>
</dbReference>
<organism evidence="11 12">
    <name type="scientific">Karstenula rhodostoma CBS 690.94</name>
    <dbReference type="NCBI Taxonomy" id="1392251"/>
    <lineage>
        <taxon>Eukaryota</taxon>
        <taxon>Fungi</taxon>
        <taxon>Dikarya</taxon>
        <taxon>Ascomycota</taxon>
        <taxon>Pezizomycotina</taxon>
        <taxon>Dothideomycetes</taxon>
        <taxon>Pleosporomycetidae</taxon>
        <taxon>Pleosporales</taxon>
        <taxon>Massarineae</taxon>
        <taxon>Didymosphaeriaceae</taxon>
        <taxon>Karstenula</taxon>
    </lineage>
</organism>
<evidence type="ECO:0000256" key="1">
    <source>
        <dbReference type="ARBA" id="ARBA00000724"/>
    </source>
</evidence>
<evidence type="ECO:0000256" key="4">
    <source>
        <dbReference type="ARBA" id="ARBA00017497"/>
    </source>
</evidence>
<dbReference type="InterPro" id="IPR016651">
    <property type="entry name" value="LCMT1"/>
</dbReference>